<dbReference type="Proteomes" id="UP001055072">
    <property type="component" value="Unassembled WGS sequence"/>
</dbReference>
<gene>
    <name evidence="1" type="ORF">BDY19DRAFT_986465</name>
</gene>
<proteinExistence type="predicted"/>
<comment type="caution">
    <text evidence="1">The sequence shown here is derived from an EMBL/GenBank/DDBJ whole genome shotgun (WGS) entry which is preliminary data.</text>
</comment>
<keyword evidence="2" id="KW-1185">Reference proteome</keyword>
<accession>A0ACB8TXB8</accession>
<reference evidence="1" key="1">
    <citation type="journal article" date="2021" name="Environ. Microbiol.">
        <title>Gene family expansions and transcriptome signatures uncover fungal adaptations to wood decay.</title>
        <authorList>
            <person name="Hage H."/>
            <person name="Miyauchi S."/>
            <person name="Viragh M."/>
            <person name="Drula E."/>
            <person name="Min B."/>
            <person name="Chaduli D."/>
            <person name="Navarro D."/>
            <person name="Favel A."/>
            <person name="Norest M."/>
            <person name="Lesage-Meessen L."/>
            <person name="Balint B."/>
            <person name="Merenyi Z."/>
            <person name="de Eugenio L."/>
            <person name="Morin E."/>
            <person name="Martinez A.T."/>
            <person name="Baldrian P."/>
            <person name="Stursova M."/>
            <person name="Martinez M.J."/>
            <person name="Novotny C."/>
            <person name="Magnuson J.K."/>
            <person name="Spatafora J.W."/>
            <person name="Maurice S."/>
            <person name="Pangilinan J."/>
            <person name="Andreopoulos W."/>
            <person name="LaButti K."/>
            <person name="Hundley H."/>
            <person name="Na H."/>
            <person name="Kuo A."/>
            <person name="Barry K."/>
            <person name="Lipzen A."/>
            <person name="Henrissat B."/>
            <person name="Riley R."/>
            <person name="Ahrendt S."/>
            <person name="Nagy L.G."/>
            <person name="Grigoriev I.V."/>
            <person name="Martin F."/>
            <person name="Rosso M.N."/>
        </authorList>
    </citation>
    <scope>NUCLEOTIDE SEQUENCE</scope>
    <source>
        <strain evidence="1">CBS 384.51</strain>
    </source>
</reference>
<evidence type="ECO:0000313" key="2">
    <source>
        <dbReference type="Proteomes" id="UP001055072"/>
    </source>
</evidence>
<dbReference type="EMBL" id="MU274922">
    <property type="protein sequence ID" value="KAI0086640.1"/>
    <property type="molecule type" value="Genomic_DNA"/>
</dbReference>
<sequence>MAFPLFYLQHKAITTSGSPPSFPPTTYSPPSTSCSTTISPYSSDISNAASASTSTFVTALVFNAIVFGAELGIFTLVRPYFPAIYQPRTYVPPEAKRIGPLTQSFYLWPLAVFKADYKRIKDINGLDAYFYVRFLRMMARILLPIWLFSWIILIPIVSVNSQVNGRHGLDLLSFGNVAQDRQTRYAGHLILTWLFTFWVWYNIKQEMTHFVHVRHHWLISQEYATSAQASTVLLRGVPQRYLSEHALTKLFEHLPGGVAKVWLNRDLKEMPDVYERRLAACAKLESAETTLLNTAAKLHSKKVKKAKKQGKDVSELSWDKEQNLSLSESLIPKAKRPTHRLPAGFLPFGLPLIGKKVDSIEWARKEIAETSVLLKGQRAILAQDVATTSAEDHAGLPPAQINHADKLQASHHAKENQTYPPLNSAFILFNKQIAAHMAAQLLTHHDPYRMADRHLGVSPNDVIWANLNMNPYEARIRSAISWGITLGLIILWSFPVAFVGAISNIHALCTTYSWLAWLCTLPSVVVGIISGILPPVLLAILMMLLPIILRLLSRLEGTPTRAEIELSLMTRYFLFQIIHSFLIVTLSSGIIASLPDLVNNPGHIPSLLAQNLPKASNFFLTYIILQGLSGTASGFLQVVPLVLYYVKLFILGSTPRSIYNIKYTLRNVAWGTLWPGTTLLVVITLAYSIISPVINGLACFTFFCYYHLWKYLFLWQLDQPTSGETGGLFFPKAIQHIFVGMYIQQICLAALFFLAQDEKGHPSSVPEGALMVVLIVFTCFFNLIINNSYGPLLHALPLSLADKSHTWSSTPRDSVDSVDSSHAVVEKVGVSTGRESADNDRIPLTRRASQISQEASPSTSYPPPPPPGGADNVSIPESQKTPPSIKGVDEDAGPKEFYHPASVEPQRVVWLPRDTLGLAEEEEKEIRAGGVLVSLEDAKMDEKGHVDISGSPPGGDVRTL</sequence>
<name>A0ACB8TXB8_9APHY</name>
<organism evidence="1 2">
    <name type="scientific">Irpex rosettiformis</name>
    <dbReference type="NCBI Taxonomy" id="378272"/>
    <lineage>
        <taxon>Eukaryota</taxon>
        <taxon>Fungi</taxon>
        <taxon>Dikarya</taxon>
        <taxon>Basidiomycota</taxon>
        <taxon>Agaricomycotina</taxon>
        <taxon>Agaricomycetes</taxon>
        <taxon>Polyporales</taxon>
        <taxon>Irpicaceae</taxon>
        <taxon>Irpex</taxon>
    </lineage>
</organism>
<evidence type="ECO:0000313" key="1">
    <source>
        <dbReference type="EMBL" id="KAI0086640.1"/>
    </source>
</evidence>
<protein>
    <submittedName>
        <fullName evidence="1">Uncharacterized protein</fullName>
    </submittedName>
</protein>